<accession>A0ABR6ZB67</accession>
<feature type="signal peptide" evidence="6">
    <location>
        <begin position="1"/>
        <end position="27"/>
    </location>
</feature>
<comment type="caution">
    <text evidence="8">The sequence shown here is derived from an EMBL/GenBank/DDBJ whole genome shotgun (WGS) entry which is preliminary data.</text>
</comment>
<gene>
    <name evidence="8" type="ORF">H8L47_12840</name>
</gene>
<keyword evidence="3" id="KW-0063">Aspartyl esterase</keyword>
<evidence type="ECO:0000256" key="3">
    <source>
        <dbReference type="ARBA" id="ARBA00023085"/>
    </source>
</evidence>
<dbReference type="PROSITE" id="PS00503">
    <property type="entry name" value="PECTINESTERASE_2"/>
    <property type="match status" value="1"/>
</dbReference>
<dbReference type="InterPro" id="IPR000070">
    <property type="entry name" value="Pectinesterase_cat"/>
</dbReference>
<evidence type="ECO:0000256" key="5">
    <source>
        <dbReference type="PROSITE-ProRule" id="PRU10040"/>
    </source>
</evidence>
<dbReference type="Pfam" id="PF00295">
    <property type="entry name" value="Glyco_hydro_28"/>
    <property type="match status" value="1"/>
</dbReference>
<evidence type="ECO:0000313" key="8">
    <source>
        <dbReference type="EMBL" id="MBC3908447.1"/>
    </source>
</evidence>
<evidence type="ECO:0000256" key="2">
    <source>
        <dbReference type="ARBA" id="ARBA00022801"/>
    </source>
</evidence>
<evidence type="ECO:0000313" key="9">
    <source>
        <dbReference type="Proteomes" id="UP000646911"/>
    </source>
</evidence>
<feature type="active site" evidence="5">
    <location>
        <position position="720"/>
    </location>
</feature>
<reference evidence="8 9" key="1">
    <citation type="submission" date="2020-08" db="EMBL/GenBank/DDBJ databases">
        <title>Novel species isolated from subtropical streams in China.</title>
        <authorList>
            <person name="Lu H."/>
        </authorList>
    </citation>
    <scope>NUCLEOTIDE SEQUENCE [LARGE SCALE GENOMIC DNA]</scope>
    <source>
        <strain evidence="8 9">NL8W</strain>
    </source>
</reference>
<feature type="chain" id="PRO_5046500521" evidence="6">
    <location>
        <begin position="28"/>
        <end position="904"/>
    </location>
</feature>
<evidence type="ECO:0000259" key="7">
    <source>
        <dbReference type="Pfam" id="PF01095"/>
    </source>
</evidence>
<dbReference type="PROSITE" id="PS00800">
    <property type="entry name" value="PECTINESTERASE_1"/>
    <property type="match status" value="1"/>
</dbReference>
<dbReference type="InterPro" id="IPR011050">
    <property type="entry name" value="Pectin_lyase_fold/virulence"/>
</dbReference>
<dbReference type="Proteomes" id="UP000646911">
    <property type="component" value="Unassembled WGS sequence"/>
</dbReference>
<name>A0ABR6ZB67_9BURK</name>
<sequence length="904" mass="99096">MSQQKIISATWLTPTITALLLASSAYAQDSRLVKEPQTPAVCSVLAAQLESGKQDTTNPASRAPDTQLLQTAIDACRPGQAVRLRSRNDKVAFVSGALQLRSGVSLLIDAGVTLYASTHSLDYDRGAGTCGTNDDKGKGCKPFITIDRAKGSGIYGEGVIDGQGGERISGKEESWWQIARRAQKENNRQNVPRLIEVTQSYNITLHNITLRNSPNFHVTLNQVDGFTAWGVHIDTPANARNTDGIDPISSRNITISNSYIRTGDDNVAIKAGNNGPTENITIRNSHFYSGHGMSIGSETNGGVNNILIENLSMDGTTSGLRIKSDISRGGLVQNISYRNVCIRNVKAPIDFDTHYGKIAAGDLIPQYRNIKLEHVQSLTPGKIILRGYDAARPIEFALQDVSVADKSSSQFEYVRLAGSEKVVFDSIPANPQQCEQAFAAYPELLHLSKRPQLDAQTAKYFAYAEVLKYAGLPGNERISPWDPKSEPIAADPQLTPDYIVDANAVPDGVRTFRQVQAAVNQAVTDMDKGKTGRQRIHIFIKPGTYRELVYVPDTAIPITLYGNDAATTRITANLDAATTGSNYTAQFSAQFSGMHHRINAMHEGLKDKPTLGTFGTAVLWVKSPGFQAKNLTIENSYNKDKGNALADCQPGNCPDENGIYARSKMVHHQALAVMLDGADKSHFDSVRMLGFQDTLYMKSGKDGQTARQFFQRSYIEGDVDFIFGDATAYFFETEIKTLGDRNSAYVGAPNTNVKSRYGFVFDHCRFTHDGSSNALAGKFSLARQWFSNERCTPYAPVPVPGYDCQIGEVDQFNSPTGTIRKQTLESVGKMVVMNSVIGAHINKKQPWSDWNKKGTLPYRPAQFSSDDYWANLLAAKIDPVKQMGYVGPISPVRVFLAEFNNTDE</sequence>
<keyword evidence="2" id="KW-0378">Hydrolase</keyword>
<evidence type="ECO:0000256" key="6">
    <source>
        <dbReference type="SAM" id="SignalP"/>
    </source>
</evidence>
<dbReference type="InterPro" id="IPR006626">
    <property type="entry name" value="PbH1"/>
</dbReference>
<dbReference type="Pfam" id="PF01095">
    <property type="entry name" value="Pectinesterase"/>
    <property type="match status" value="1"/>
</dbReference>
<protein>
    <submittedName>
        <fullName evidence="8">Pectin lyase fold-containing protein</fullName>
    </submittedName>
</protein>
<dbReference type="EMBL" id="JACOFX010000005">
    <property type="protein sequence ID" value="MBC3908447.1"/>
    <property type="molecule type" value="Genomic_DNA"/>
</dbReference>
<keyword evidence="9" id="KW-1185">Reference proteome</keyword>
<keyword evidence="8" id="KW-0456">Lyase</keyword>
<dbReference type="SUPFAM" id="SSF51126">
    <property type="entry name" value="Pectin lyase-like"/>
    <property type="match status" value="2"/>
</dbReference>
<dbReference type="InterPro" id="IPR000743">
    <property type="entry name" value="Glyco_hydro_28"/>
</dbReference>
<dbReference type="InterPro" id="IPR018040">
    <property type="entry name" value="Pectinesterase_Tyr_AS"/>
</dbReference>
<dbReference type="GO" id="GO:0016829">
    <property type="term" value="F:lyase activity"/>
    <property type="evidence" value="ECO:0007669"/>
    <property type="project" value="UniProtKB-KW"/>
</dbReference>
<evidence type="ECO:0000256" key="4">
    <source>
        <dbReference type="ARBA" id="ARBA00023295"/>
    </source>
</evidence>
<proteinExistence type="inferred from homology"/>
<dbReference type="Gene3D" id="2.160.20.10">
    <property type="entry name" value="Single-stranded right-handed beta-helix, Pectin lyase-like"/>
    <property type="match status" value="2"/>
</dbReference>
<dbReference type="PROSITE" id="PS00502">
    <property type="entry name" value="POLYGALACTURONASE"/>
    <property type="match status" value="1"/>
</dbReference>
<comment type="similarity">
    <text evidence="1">Belongs to the glycosyl hydrolase 28 family.</text>
</comment>
<dbReference type="InterPro" id="IPR051801">
    <property type="entry name" value="GH28_Enzymes"/>
</dbReference>
<evidence type="ECO:0000256" key="1">
    <source>
        <dbReference type="ARBA" id="ARBA00008834"/>
    </source>
</evidence>
<feature type="domain" description="Pectinesterase catalytic" evidence="7">
    <location>
        <begin position="667"/>
        <end position="785"/>
    </location>
</feature>
<dbReference type="PANTHER" id="PTHR31339:SF9">
    <property type="entry name" value="PLASMIN AND FIBRONECTIN-BINDING PROTEIN A"/>
    <property type="match status" value="1"/>
</dbReference>
<organism evidence="8 9">
    <name type="scientific">Undibacterium umbellatum</name>
    <dbReference type="NCBI Taxonomy" id="2762300"/>
    <lineage>
        <taxon>Bacteria</taxon>
        <taxon>Pseudomonadati</taxon>
        <taxon>Pseudomonadota</taxon>
        <taxon>Betaproteobacteria</taxon>
        <taxon>Burkholderiales</taxon>
        <taxon>Oxalobacteraceae</taxon>
        <taxon>Undibacterium</taxon>
    </lineage>
</organism>
<dbReference type="PANTHER" id="PTHR31339">
    <property type="entry name" value="PECTIN LYASE-RELATED"/>
    <property type="match status" value="1"/>
</dbReference>
<keyword evidence="4" id="KW-0326">Glycosidase</keyword>
<dbReference type="InterPro" id="IPR033131">
    <property type="entry name" value="Pectinesterase_Asp_AS"/>
</dbReference>
<dbReference type="InterPro" id="IPR012334">
    <property type="entry name" value="Pectin_lyas_fold"/>
</dbReference>
<dbReference type="SMART" id="SM00710">
    <property type="entry name" value="PbH1"/>
    <property type="match status" value="5"/>
</dbReference>
<keyword evidence="6" id="KW-0732">Signal</keyword>